<dbReference type="EMBL" id="KY315549">
    <property type="protein sequence ID" value="ARM09073.1"/>
    <property type="molecule type" value="Genomic_DNA"/>
</dbReference>
<reference evidence="1" key="1">
    <citation type="journal article" date="2018" name="BMC Genomics">
        <title>Comparative genomic, transcriptomic, and proteomic reannotation of human herpesvirus 6.</title>
        <authorList>
            <person name="Greninger A.L."/>
            <person name="Knudsen G.M."/>
            <person name="Roychoudhury P."/>
            <person name="Hanson D.J."/>
            <person name="Sedlak R.H."/>
            <person name="Xie H."/>
            <person name="Guan J."/>
            <person name="Nguyen T."/>
            <person name="Peddu V."/>
            <person name="Boeckh M."/>
            <person name="Huang M.L."/>
            <person name="Cook L."/>
            <person name="Depledge D.P."/>
            <person name="Zerr D.M."/>
            <person name="Koelle D.M."/>
            <person name="Gantt S."/>
            <person name="Yoshikawa T."/>
            <person name="Caserta M."/>
            <person name="Hill J.A."/>
            <person name="Jerome K.R."/>
        </authorList>
    </citation>
    <scope>NUCLEOTIDE SEQUENCE</scope>
    <source>
        <strain evidence="1">HP94B11</strain>
        <strain evidence="2">JHPT-D12</strain>
    </source>
</reference>
<name>A0A1W6G8H3_9BETA</name>
<accession>A0A1W6G8H3</accession>
<proteinExistence type="predicted"/>
<sequence>MEPSTTPLNPKLQINQLAFLIHLLYHTDIKNST</sequence>
<dbReference type="EMBL" id="KY315555">
    <property type="protein sequence ID" value="ARM09792.1"/>
    <property type="molecule type" value="Genomic_DNA"/>
</dbReference>
<protein>
    <submittedName>
        <fullName evidence="1">Uncharacterized protein</fullName>
    </submittedName>
</protein>
<organism evidence="1">
    <name type="scientific">Human betaherpesvirus 6</name>
    <dbReference type="NCBI Taxonomy" id="10368"/>
    <lineage>
        <taxon>Viruses</taxon>
        <taxon>Duplodnaviria</taxon>
        <taxon>Heunggongvirae</taxon>
        <taxon>Peploviricota</taxon>
        <taxon>Herviviricetes</taxon>
        <taxon>Herpesvirales</taxon>
        <taxon>Orthoherpesviridae</taxon>
        <taxon>Betaherpesvirinae</taxon>
        <taxon>Roseolovirus</taxon>
    </lineage>
</organism>
<evidence type="ECO:0000313" key="1">
    <source>
        <dbReference type="EMBL" id="ARM09073.1"/>
    </source>
</evidence>
<evidence type="ECO:0000313" key="2">
    <source>
        <dbReference type="EMBL" id="ARM09792.1"/>
    </source>
</evidence>